<accession>A0A8J5CVG0</accession>
<dbReference type="GO" id="GO:0003700">
    <property type="term" value="F:DNA-binding transcription factor activity"/>
    <property type="evidence" value="ECO:0007669"/>
    <property type="project" value="InterPro"/>
</dbReference>
<feature type="region of interest" description="Disordered" evidence="6">
    <location>
        <begin position="203"/>
        <end position="229"/>
    </location>
</feature>
<evidence type="ECO:0000256" key="2">
    <source>
        <dbReference type="ARBA" id="ARBA00023015"/>
    </source>
</evidence>
<dbReference type="InterPro" id="IPR009057">
    <property type="entry name" value="Homeodomain-like_sf"/>
</dbReference>
<keyword evidence="5" id="KW-0539">Nucleus</keyword>
<dbReference type="Gene3D" id="1.10.10.60">
    <property type="entry name" value="Homeodomain-like"/>
    <property type="match status" value="1"/>
</dbReference>
<keyword evidence="9" id="KW-1185">Reference proteome</keyword>
<feature type="region of interest" description="Disordered" evidence="6">
    <location>
        <begin position="128"/>
        <end position="155"/>
    </location>
</feature>
<evidence type="ECO:0000256" key="1">
    <source>
        <dbReference type="ARBA" id="ARBA00004123"/>
    </source>
</evidence>
<evidence type="ECO:0000256" key="3">
    <source>
        <dbReference type="ARBA" id="ARBA00023125"/>
    </source>
</evidence>
<dbReference type="Proteomes" id="UP000734854">
    <property type="component" value="Unassembled WGS sequence"/>
</dbReference>
<keyword evidence="2" id="KW-0805">Transcription regulation</keyword>
<dbReference type="PANTHER" id="PTHR31003">
    <property type="entry name" value="MYB FAMILY TRANSCRIPTION FACTOR"/>
    <property type="match status" value="1"/>
</dbReference>
<reference evidence="8 9" key="1">
    <citation type="submission" date="2020-08" db="EMBL/GenBank/DDBJ databases">
        <title>Plant Genome Project.</title>
        <authorList>
            <person name="Zhang R.-G."/>
        </authorList>
    </citation>
    <scope>NUCLEOTIDE SEQUENCE [LARGE SCALE GENOMIC DNA]</scope>
    <source>
        <tissue evidence="8">Rhizome</tissue>
    </source>
</reference>
<comment type="caution">
    <text evidence="8">The sequence shown here is derived from an EMBL/GenBank/DDBJ whole genome shotgun (WGS) entry which is preliminary data.</text>
</comment>
<dbReference type="GO" id="GO:0003677">
    <property type="term" value="F:DNA binding"/>
    <property type="evidence" value="ECO:0007669"/>
    <property type="project" value="UniProtKB-KW"/>
</dbReference>
<comment type="subcellular location">
    <subcellularLocation>
        <location evidence="1">Nucleus</location>
    </subcellularLocation>
</comment>
<evidence type="ECO:0000259" key="7">
    <source>
        <dbReference type="Pfam" id="PF26575"/>
    </source>
</evidence>
<dbReference type="Pfam" id="PF26575">
    <property type="entry name" value="HHO5_N"/>
    <property type="match status" value="1"/>
</dbReference>
<dbReference type="PANTHER" id="PTHR31003:SF3">
    <property type="entry name" value="HOMEODOMAIN-LIKE SUPERFAMILY PROTEIN-RELATED"/>
    <property type="match status" value="1"/>
</dbReference>
<organism evidence="8 9">
    <name type="scientific">Zingiber officinale</name>
    <name type="common">Ginger</name>
    <name type="synonym">Amomum zingiber</name>
    <dbReference type="NCBI Taxonomy" id="94328"/>
    <lineage>
        <taxon>Eukaryota</taxon>
        <taxon>Viridiplantae</taxon>
        <taxon>Streptophyta</taxon>
        <taxon>Embryophyta</taxon>
        <taxon>Tracheophyta</taxon>
        <taxon>Spermatophyta</taxon>
        <taxon>Magnoliopsida</taxon>
        <taxon>Liliopsida</taxon>
        <taxon>Zingiberales</taxon>
        <taxon>Zingiberaceae</taxon>
        <taxon>Zingiber</taxon>
    </lineage>
</organism>
<feature type="region of interest" description="Disordered" evidence="6">
    <location>
        <begin position="342"/>
        <end position="397"/>
    </location>
</feature>
<evidence type="ECO:0000256" key="4">
    <source>
        <dbReference type="ARBA" id="ARBA00023163"/>
    </source>
</evidence>
<evidence type="ECO:0000256" key="6">
    <source>
        <dbReference type="SAM" id="MobiDB-lite"/>
    </source>
</evidence>
<proteinExistence type="predicted"/>
<gene>
    <name evidence="8" type="ORF">ZIOFF_068827</name>
</gene>
<protein>
    <recommendedName>
        <fullName evidence="7">HHO5-like N-terminal domain-containing protein</fullName>
    </recommendedName>
</protein>
<dbReference type="AlphaFoldDB" id="A0A8J5CVG0"/>
<dbReference type="InterPro" id="IPR058673">
    <property type="entry name" value="HHO5-like_N"/>
</dbReference>
<keyword evidence="3" id="KW-0238">DNA-binding</keyword>
<dbReference type="SUPFAM" id="SSF46689">
    <property type="entry name" value="Homeodomain-like"/>
    <property type="match status" value="1"/>
</dbReference>
<evidence type="ECO:0000313" key="9">
    <source>
        <dbReference type="Proteomes" id="UP000734854"/>
    </source>
</evidence>
<dbReference type="GO" id="GO:0005634">
    <property type="term" value="C:nucleus"/>
    <property type="evidence" value="ECO:0007669"/>
    <property type="project" value="UniProtKB-SubCell"/>
</dbReference>
<evidence type="ECO:0000256" key="5">
    <source>
        <dbReference type="ARBA" id="ARBA00023242"/>
    </source>
</evidence>
<dbReference type="EMBL" id="JACMSC010000020">
    <property type="protein sequence ID" value="KAG6471386.1"/>
    <property type="molecule type" value="Genomic_DNA"/>
</dbReference>
<dbReference type="InterPro" id="IPR044787">
    <property type="entry name" value="HHO5-like"/>
</dbReference>
<feature type="domain" description="HHO5-like N-terminal" evidence="7">
    <location>
        <begin position="11"/>
        <end position="81"/>
    </location>
</feature>
<sequence length="397" mass="43558">MGSTTTQIVLDLNAFARRTVGGFLNDAAEAELGAGDGRMTKMKECVRMLEEERTKTEAFKRELPLCMLLLTEVIEGLKMEMEQWSRERSERPFEEFIPTRSRCKEERGEDEADFKDKMNWMSSVQLWSDTSSEEKNDDDNKNSTEKNGRSNRLVEERQSLFFNSTTRGASFLPFNGTSAPTMKSKGELKQVLVSPDLSLVPTASKNSPCSLSSAAEEHSSGGSGCEGVAGSPMSVPASVGAHLSLQLQPPPRKVRRCWPQELHSRFVNALQQLGGAQAIHTDSSPIGSDAVATPKQIRDLMKVDGLTNDEVKSHLQKYRLHTRKAPKVSSIGGRPVAVLGGGMWVPQEDCTSSPQQSVSQSGSPQGPLQLAVSNRAHSFAGESCGEEDEKSDSYTWR</sequence>
<feature type="compositionally biased region" description="Basic and acidic residues" evidence="6">
    <location>
        <begin position="132"/>
        <end position="155"/>
    </location>
</feature>
<keyword evidence="4" id="KW-0804">Transcription</keyword>
<feature type="compositionally biased region" description="Low complexity" evidence="6">
    <location>
        <begin position="352"/>
        <end position="370"/>
    </location>
</feature>
<dbReference type="InterPro" id="IPR006447">
    <property type="entry name" value="Myb_dom_plants"/>
</dbReference>
<dbReference type="NCBIfam" id="TIGR01557">
    <property type="entry name" value="myb_SHAQKYF"/>
    <property type="match status" value="1"/>
</dbReference>
<name>A0A8J5CVG0_ZINOF</name>
<evidence type="ECO:0000313" key="8">
    <source>
        <dbReference type="EMBL" id="KAG6471386.1"/>
    </source>
</evidence>